<dbReference type="SUPFAM" id="SSF53850">
    <property type="entry name" value="Periplasmic binding protein-like II"/>
    <property type="match status" value="1"/>
</dbReference>
<evidence type="ECO:0000256" key="4">
    <source>
        <dbReference type="ARBA" id="ARBA00023163"/>
    </source>
</evidence>
<dbReference type="RefSeq" id="WP_136597758.1">
    <property type="nucleotide sequence ID" value="NZ_STGV01000002.1"/>
</dbReference>
<proteinExistence type="inferred from homology"/>
<keyword evidence="3" id="KW-0238">DNA-binding</keyword>
<keyword evidence="4" id="KW-0804">Transcription</keyword>
<keyword evidence="2" id="KW-0805">Transcription regulation</keyword>
<comment type="similarity">
    <text evidence="1">Belongs to the LysR transcriptional regulatory family.</text>
</comment>
<dbReference type="InterPro" id="IPR000847">
    <property type="entry name" value="LysR_HTH_N"/>
</dbReference>
<dbReference type="GO" id="GO:0003700">
    <property type="term" value="F:DNA-binding transcription factor activity"/>
    <property type="evidence" value="ECO:0007669"/>
    <property type="project" value="InterPro"/>
</dbReference>
<organism evidence="6 7">
    <name type="scientific">Peteryoungia ipomoeae</name>
    <dbReference type="NCBI Taxonomy" id="1210932"/>
    <lineage>
        <taxon>Bacteria</taxon>
        <taxon>Pseudomonadati</taxon>
        <taxon>Pseudomonadota</taxon>
        <taxon>Alphaproteobacteria</taxon>
        <taxon>Hyphomicrobiales</taxon>
        <taxon>Rhizobiaceae</taxon>
        <taxon>Peteryoungia</taxon>
    </lineage>
</organism>
<comment type="caution">
    <text evidence="6">The sequence shown here is derived from an EMBL/GenBank/DDBJ whole genome shotgun (WGS) entry which is preliminary data.</text>
</comment>
<dbReference type="OrthoDB" id="9796526at2"/>
<sequence length="291" mass="32732">MKNIAWDAYQLFVAVARQGGLSAASEITGLSPATLGRRMVELEQALGRDLFLRSQSGYTLTADGSQLLDFVAEFEAGSRRVDQWREGAAGQSLVRLMLGTWNAWLVGENMQQIRTERDTFRLAIAVAEQRARLTHRESDIAMRAFEPEEPNLASIAAGDVAYAAYRARNRDWLGLDPWLAVDTEAAVSAYLRWPHEQRAERIAITANRPRTLYDLVRAGAGTGVLPCFVGDLDPGLERVGEEIAELRHRQWIVMNNDDRHRRDIRTVVERLSKLLKSRRDIFAGKRPSTSD</sequence>
<dbReference type="Pfam" id="PF00126">
    <property type="entry name" value="HTH_1"/>
    <property type="match status" value="1"/>
</dbReference>
<dbReference type="GO" id="GO:0003677">
    <property type="term" value="F:DNA binding"/>
    <property type="evidence" value="ECO:0007669"/>
    <property type="project" value="UniProtKB-KW"/>
</dbReference>
<reference evidence="6 7" key="1">
    <citation type="submission" date="2019-04" db="EMBL/GenBank/DDBJ databases">
        <title>Genome sequence of strain shin9-1.</title>
        <authorList>
            <person name="Gao J."/>
            <person name="Sun J."/>
        </authorList>
    </citation>
    <scope>NUCLEOTIDE SEQUENCE [LARGE SCALE GENOMIC DNA]</scope>
    <source>
        <strain evidence="7">shin9-1</strain>
    </source>
</reference>
<gene>
    <name evidence="6" type="ORF">FAA97_06620</name>
</gene>
<evidence type="ECO:0000313" key="7">
    <source>
        <dbReference type="Proteomes" id="UP000308828"/>
    </source>
</evidence>
<dbReference type="PANTHER" id="PTHR30579">
    <property type="entry name" value="TRANSCRIPTIONAL REGULATOR"/>
    <property type="match status" value="1"/>
</dbReference>
<evidence type="ECO:0000256" key="2">
    <source>
        <dbReference type="ARBA" id="ARBA00023015"/>
    </source>
</evidence>
<dbReference type="EMBL" id="STGV01000002">
    <property type="protein sequence ID" value="THV23659.1"/>
    <property type="molecule type" value="Genomic_DNA"/>
</dbReference>
<protein>
    <submittedName>
        <fullName evidence="6">LysR family transcriptional regulator</fullName>
    </submittedName>
</protein>
<dbReference type="Proteomes" id="UP000308828">
    <property type="component" value="Unassembled WGS sequence"/>
</dbReference>
<dbReference type="InterPro" id="IPR036388">
    <property type="entry name" value="WH-like_DNA-bd_sf"/>
</dbReference>
<accession>A0A4S8P7I0</accession>
<feature type="domain" description="HTH lysR-type" evidence="5">
    <location>
        <begin position="10"/>
        <end position="61"/>
    </location>
</feature>
<evidence type="ECO:0000256" key="1">
    <source>
        <dbReference type="ARBA" id="ARBA00009437"/>
    </source>
</evidence>
<keyword evidence="7" id="KW-1185">Reference proteome</keyword>
<dbReference type="AlphaFoldDB" id="A0A4S8P7I0"/>
<evidence type="ECO:0000256" key="3">
    <source>
        <dbReference type="ARBA" id="ARBA00023125"/>
    </source>
</evidence>
<dbReference type="PROSITE" id="PS50931">
    <property type="entry name" value="HTH_LYSR"/>
    <property type="match status" value="1"/>
</dbReference>
<dbReference type="InterPro" id="IPR036390">
    <property type="entry name" value="WH_DNA-bd_sf"/>
</dbReference>
<dbReference type="Gene3D" id="1.10.10.10">
    <property type="entry name" value="Winged helix-like DNA-binding domain superfamily/Winged helix DNA-binding domain"/>
    <property type="match status" value="1"/>
</dbReference>
<evidence type="ECO:0000313" key="6">
    <source>
        <dbReference type="EMBL" id="THV23659.1"/>
    </source>
</evidence>
<dbReference type="InterPro" id="IPR050176">
    <property type="entry name" value="LTTR"/>
</dbReference>
<name>A0A4S8P7I0_9HYPH</name>
<dbReference type="PANTHER" id="PTHR30579:SF3">
    <property type="entry name" value="TRANSCRIPTIONAL REGULATORY PROTEIN"/>
    <property type="match status" value="1"/>
</dbReference>
<dbReference type="SUPFAM" id="SSF46785">
    <property type="entry name" value="Winged helix' DNA-binding domain"/>
    <property type="match status" value="1"/>
</dbReference>
<evidence type="ECO:0000259" key="5">
    <source>
        <dbReference type="PROSITE" id="PS50931"/>
    </source>
</evidence>